<dbReference type="RefSeq" id="WP_009803718.1">
    <property type="nucleotide sequence ID" value="NZ_AAMO01000008.1"/>
</dbReference>
<dbReference type="SMART" id="SM00346">
    <property type="entry name" value="HTH_ICLR"/>
    <property type="match status" value="1"/>
</dbReference>
<evidence type="ECO:0000256" key="3">
    <source>
        <dbReference type="ARBA" id="ARBA00023163"/>
    </source>
</evidence>
<dbReference type="Pfam" id="PF09339">
    <property type="entry name" value="HTH_IclR"/>
    <property type="match status" value="1"/>
</dbReference>
<dbReference type="InterPro" id="IPR036388">
    <property type="entry name" value="WH-like_DNA-bd_sf"/>
</dbReference>
<evidence type="ECO:0000259" key="4">
    <source>
        <dbReference type="PROSITE" id="PS51077"/>
    </source>
</evidence>
<comment type="caution">
    <text evidence="6">The sequence shown here is derived from an EMBL/GenBank/DDBJ whole genome shotgun (WGS) entry which is preliminary data.</text>
</comment>
<feature type="domain" description="IclR-ED" evidence="5">
    <location>
        <begin position="69"/>
        <end position="250"/>
    </location>
</feature>
<keyword evidence="3" id="KW-0804">Transcription</keyword>
<dbReference type="STRING" id="252305.OB2597_18876"/>
<dbReference type="AlphaFoldDB" id="A3U085"/>
<proteinExistence type="predicted"/>
<gene>
    <name evidence="6" type="ORF">OB2597_18876</name>
</gene>
<dbReference type="InterPro" id="IPR014757">
    <property type="entry name" value="Tscrpt_reg_IclR_C"/>
</dbReference>
<dbReference type="GO" id="GO:0003700">
    <property type="term" value="F:DNA-binding transcription factor activity"/>
    <property type="evidence" value="ECO:0007669"/>
    <property type="project" value="TreeGrafter"/>
</dbReference>
<keyword evidence="7" id="KW-1185">Reference proteome</keyword>
<dbReference type="Proteomes" id="UP000004318">
    <property type="component" value="Unassembled WGS sequence"/>
</dbReference>
<name>A3U085_PSEBH</name>
<dbReference type="InterPro" id="IPR029016">
    <property type="entry name" value="GAF-like_dom_sf"/>
</dbReference>
<evidence type="ECO:0000256" key="2">
    <source>
        <dbReference type="ARBA" id="ARBA00023125"/>
    </source>
</evidence>
<dbReference type="PROSITE" id="PS51078">
    <property type="entry name" value="ICLR_ED"/>
    <property type="match status" value="1"/>
</dbReference>
<reference evidence="6 7" key="1">
    <citation type="journal article" date="2010" name="J. Bacteriol.">
        <title>Genome sequences of Oceanicola granulosus HTCC2516(T) and Oceanicola batsensis HTCC2597(TDelta).</title>
        <authorList>
            <person name="Thrash J.C."/>
            <person name="Cho J.C."/>
            <person name="Vergin K.L."/>
            <person name="Giovannoni S.J."/>
        </authorList>
    </citation>
    <scope>NUCLEOTIDE SEQUENCE [LARGE SCALE GENOMIC DNA]</scope>
    <source>
        <strain evidence="7">ATCC BAA-863 / DSM 15984 / KCTC 12145 / HTCC2597</strain>
    </source>
</reference>
<dbReference type="PROSITE" id="PS51077">
    <property type="entry name" value="HTH_ICLR"/>
    <property type="match status" value="1"/>
</dbReference>
<dbReference type="PANTHER" id="PTHR30136">
    <property type="entry name" value="HELIX-TURN-HELIX TRANSCRIPTIONAL REGULATOR, ICLR FAMILY"/>
    <property type="match status" value="1"/>
</dbReference>
<sequence length="252" mass="27202">MTGQTSKPLERYFSTLELLAEVPAGMTLVKIAERLDLPGATAHRVIKALMEAQLVARGASDRHYVLGPRARRFGTATISGSTLEDRIGNIVDALSQKLGQTIFIVRLTTNVAETILVREPASGEAIVHPGRVMALHAGATGKAILAYQTEATVEAFLKTPLKRFTENTKVTRDEILTELEHVRGERFAICDNEMDSGVLSYATPIMAADGSVSLALGTCGLKSRFTTPGRDEVREMLIASAARISRRLGNVA</sequence>
<feature type="domain" description="HTH iclR-type" evidence="4">
    <location>
        <begin position="6"/>
        <end position="68"/>
    </location>
</feature>
<dbReference type="PANTHER" id="PTHR30136:SF24">
    <property type="entry name" value="HTH-TYPE TRANSCRIPTIONAL REPRESSOR ALLR"/>
    <property type="match status" value="1"/>
</dbReference>
<evidence type="ECO:0000313" key="7">
    <source>
        <dbReference type="Proteomes" id="UP000004318"/>
    </source>
</evidence>
<dbReference type="HOGENOM" id="CLU_062618_6_2_5"/>
<organism evidence="6 7">
    <name type="scientific">Pseudooceanicola batsensis (strain ATCC BAA-863 / DSM 15984 / KCTC 12145 / HTCC2597)</name>
    <name type="common">Oceanicola batsensis</name>
    <dbReference type="NCBI Taxonomy" id="252305"/>
    <lineage>
        <taxon>Bacteria</taxon>
        <taxon>Pseudomonadati</taxon>
        <taxon>Pseudomonadota</taxon>
        <taxon>Alphaproteobacteria</taxon>
        <taxon>Rhodobacterales</taxon>
        <taxon>Paracoccaceae</taxon>
        <taxon>Pseudooceanicola</taxon>
    </lineage>
</organism>
<dbReference type="GO" id="GO:0003677">
    <property type="term" value="F:DNA binding"/>
    <property type="evidence" value="ECO:0007669"/>
    <property type="project" value="UniProtKB-KW"/>
</dbReference>
<dbReference type="InterPro" id="IPR005471">
    <property type="entry name" value="Tscrpt_reg_IclR_N"/>
</dbReference>
<dbReference type="Gene3D" id="3.30.450.40">
    <property type="match status" value="1"/>
</dbReference>
<dbReference type="InterPro" id="IPR036390">
    <property type="entry name" value="WH_DNA-bd_sf"/>
</dbReference>
<protein>
    <submittedName>
        <fullName evidence="6">Putative transcriptional regulator</fullName>
    </submittedName>
</protein>
<dbReference type="EMBL" id="AAMO01000008">
    <property type="protein sequence ID" value="EAQ02176.1"/>
    <property type="molecule type" value="Genomic_DNA"/>
</dbReference>
<keyword evidence="1" id="KW-0805">Transcription regulation</keyword>
<dbReference type="OrthoDB" id="8357778at2"/>
<dbReference type="GO" id="GO:0045892">
    <property type="term" value="P:negative regulation of DNA-templated transcription"/>
    <property type="evidence" value="ECO:0007669"/>
    <property type="project" value="TreeGrafter"/>
</dbReference>
<dbReference type="Pfam" id="PF01614">
    <property type="entry name" value="IclR_C"/>
    <property type="match status" value="1"/>
</dbReference>
<dbReference type="InterPro" id="IPR050707">
    <property type="entry name" value="HTH_MetabolicPath_Reg"/>
</dbReference>
<evidence type="ECO:0000313" key="6">
    <source>
        <dbReference type="EMBL" id="EAQ02176.1"/>
    </source>
</evidence>
<evidence type="ECO:0000259" key="5">
    <source>
        <dbReference type="PROSITE" id="PS51078"/>
    </source>
</evidence>
<dbReference type="SUPFAM" id="SSF55781">
    <property type="entry name" value="GAF domain-like"/>
    <property type="match status" value="1"/>
</dbReference>
<accession>A3U085</accession>
<dbReference type="SUPFAM" id="SSF46785">
    <property type="entry name" value="Winged helix' DNA-binding domain"/>
    <property type="match status" value="1"/>
</dbReference>
<evidence type="ECO:0000256" key="1">
    <source>
        <dbReference type="ARBA" id="ARBA00023015"/>
    </source>
</evidence>
<dbReference type="Gene3D" id="1.10.10.10">
    <property type="entry name" value="Winged helix-like DNA-binding domain superfamily/Winged helix DNA-binding domain"/>
    <property type="match status" value="1"/>
</dbReference>
<keyword evidence="2" id="KW-0238">DNA-binding</keyword>